<dbReference type="InterPro" id="IPR034627">
    <property type="entry name" value="Irc6"/>
</dbReference>
<comment type="caution">
    <text evidence="5">The sequence shown here is derived from an EMBL/GenBank/DDBJ whole genome shotgun (WGS) entry which is preliminary data.</text>
</comment>
<accession>A0A9P6WF49</accession>
<evidence type="ECO:0000256" key="3">
    <source>
        <dbReference type="ARBA" id="ARBA00015902"/>
    </source>
</evidence>
<dbReference type="OrthoDB" id="10261384at2759"/>
<evidence type="ECO:0000256" key="1">
    <source>
        <dbReference type="ARBA" id="ARBA00002976"/>
    </source>
</evidence>
<evidence type="ECO:0000313" key="5">
    <source>
        <dbReference type="EMBL" id="KAG0672326.1"/>
    </source>
</evidence>
<reference evidence="5 6" key="1">
    <citation type="submission" date="2020-11" db="EMBL/GenBank/DDBJ databases">
        <title>Kefir isolates.</title>
        <authorList>
            <person name="Marcisauskas S."/>
            <person name="Kim Y."/>
            <person name="Blasche S."/>
        </authorList>
    </citation>
    <scope>NUCLEOTIDE SEQUENCE [LARGE SCALE GENOMIC DNA]</scope>
    <source>
        <strain evidence="5 6">OG2</strain>
    </source>
</reference>
<keyword evidence="4" id="KW-0160">Chromosomal rearrangement</keyword>
<dbReference type="GO" id="GO:0030674">
    <property type="term" value="F:protein-macromolecule adaptor activity"/>
    <property type="evidence" value="ECO:0007669"/>
    <property type="project" value="TreeGrafter"/>
</dbReference>
<dbReference type="AlphaFoldDB" id="A0A9P6WF49"/>
<dbReference type="Gene3D" id="3.40.50.11960">
    <property type="match status" value="1"/>
</dbReference>
<organism evidence="5 6">
    <name type="scientific">Maudiozyma exigua</name>
    <name type="common">Yeast</name>
    <name type="synonym">Kazachstania exigua</name>
    <dbReference type="NCBI Taxonomy" id="34358"/>
    <lineage>
        <taxon>Eukaryota</taxon>
        <taxon>Fungi</taxon>
        <taxon>Dikarya</taxon>
        <taxon>Ascomycota</taxon>
        <taxon>Saccharomycotina</taxon>
        <taxon>Saccharomycetes</taxon>
        <taxon>Saccharomycetales</taxon>
        <taxon>Saccharomycetaceae</taxon>
        <taxon>Maudiozyma</taxon>
    </lineage>
</organism>
<evidence type="ECO:0000313" key="6">
    <source>
        <dbReference type="Proteomes" id="UP000750334"/>
    </source>
</evidence>
<dbReference type="GO" id="GO:0016192">
    <property type="term" value="P:vesicle-mediated transport"/>
    <property type="evidence" value="ECO:0007669"/>
    <property type="project" value="InterPro"/>
</dbReference>
<sequence length="235" mass="26970">MKRDKILIVFKNTSTTDKASIIYQIFGQCLQETNFKNDDSIVKNLTWSTKYYTTKFDLYIDQCDSIEEWTTDFIDPMCDLLRDALAGLIIIGEIPKDTSLISKSVVDQESFLIWCHNGNQIELNELDDLNLKMAVSQSQVEFVQLDNSTDKNDYHDKVGTERIKEIIDTYEWTHSKSLNTPRGQKKVLPPQDNLESILTQLQQAKLHYESLDTDSTDAEQFASELAKEIADKLGL</sequence>
<comment type="similarity">
    <text evidence="2">Belongs to the IRC6 family.</text>
</comment>
<comment type="function">
    <text evidence="1">Involved in gross chromosomal rearrangements (GCRs) and telomere healing.</text>
</comment>
<dbReference type="EMBL" id="PUHR01000003">
    <property type="protein sequence ID" value="KAG0672326.1"/>
    <property type="molecule type" value="Genomic_DNA"/>
</dbReference>
<dbReference type="PANTHER" id="PTHR28043:SF1">
    <property type="entry name" value="INCREASED RECOMBINATION CENTERS PROTEIN 6"/>
    <property type="match status" value="1"/>
</dbReference>
<gene>
    <name evidence="5" type="primary">IRC6</name>
    <name evidence="5" type="ORF">C6P45_003010</name>
</gene>
<dbReference type="PANTHER" id="PTHR28043">
    <property type="entry name" value="INCREASED RECOMBINATION CENTERS PROTEIN 6"/>
    <property type="match status" value="1"/>
</dbReference>
<evidence type="ECO:0000256" key="4">
    <source>
        <dbReference type="ARBA" id="ARBA00022447"/>
    </source>
</evidence>
<evidence type="ECO:0000256" key="2">
    <source>
        <dbReference type="ARBA" id="ARBA00007973"/>
    </source>
</evidence>
<keyword evidence="6" id="KW-1185">Reference proteome</keyword>
<name>A0A9P6WF49_MAUEX</name>
<proteinExistence type="inferred from homology"/>
<dbReference type="Proteomes" id="UP000750334">
    <property type="component" value="Unassembled WGS sequence"/>
</dbReference>
<protein>
    <recommendedName>
        <fullName evidence="3">Increased recombination centers protein 6</fullName>
    </recommendedName>
</protein>